<proteinExistence type="inferred from homology"/>
<dbReference type="Gene3D" id="1.25.40.10">
    <property type="entry name" value="Tetratricopeptide repeat domain"/>
    <property type="match status" value="5"/>
</dbReference>
<dbReference type="FunFam" id="1.25.40.10:FF:000530">
    <property type="entry name" value="Pentatricopeptide repeat-containing protein At1g74850, chloroplastic"/>
    <property type="match status" value="1"/>
</dbReference>
<dbReference type="InterPro" id="IPR002885">
    <property type="entry name" value="PPR_rpt"/>
</dbReference>
<comment type="caution">
    <text evidence="6">The sequence shown here is derived from an EMBL/GenBank/DDBJ whole genome shotgun (WGS) entry which is preliminary data.</text>
</comment>
<dbReference type="InterPro" id="IPR057600">
    <property type="entry name" value="TORTIFOLIA1/SINE1-2_N"/>
</dbReference>
<feature type="repeat" description="PPR" evidence="3">
    <location>
        <begin position="1063"/>
        <end position="1097"/>
    </location>
</feature>
<feature type="compositionally biased region" description="Polar residues" evidence="4">
    <location>
        <begin position="1542"/>
        <end position="1551"/>
    </location>
</feature>
<feature type="region of interest" description="Disordered" evidence="4">
    <location>
        <begin position="561"/>
        <end position="589"/>
    </location>
</feature>
<evidence type="ECO:0000256" key="1">
    <source>
        <dbReference type="ARBA" id="ARBA00007626"/>
    </source>
</evidence>
<feature type="compositionally biased region" description="Polar residues" evidence="4">
    <location>
        <begin position="561"/>
        <end position="571"/>
    </location>
</feature>
<accession>A0A835JCA2</accession>
<dbReference type="Proteomes" id="UP000657918">
    <property type="component" value="Unassembled WGS sequence"/>
</dbReference>
<protein>
    <recommendedName>
        <fullName evidence="5">Smr domain-containing protein</fullName>
    </recommendedName>
</protein>
<sequence length="1576" mass="175466">MAQKLKLKVVTLITKLSDRDTYKIASTELEKIAESLDNTTLSTFLSCILSTDSNDKPLVRKHCLHLLSTLSALYSNSLSNSLPKILSYITRRLRDPDSSVIRSQCLAAITSLASNITKLPFSTAFLKQLSESVFTEQELNAQIGSALCLAAAIDAAPDPEAGRLGKVLVPKLERLVRSEGYKAKFAALVVVGSVIGVGGLRGIGGGIGGLVKCLVGFLSSEDWNSRKAAAEALRKLAVVERDGVAEFKSECLKVFENRRFDKAAREVMNETIEAWKQVPDVSEEASPPPRSLASSRDSLSDDASDKRQWSGSKTLCATGSEASQMRKKSILAIRTPDSSLAATARKRIPLKSTEKKTSLAMCRKVDHKKLVDWKVEISVPNSISSTAIGENDRNEKNANVSERRIAKPETKRALFSKNSDEKTLKFGGFKSGSRVAPCNGEIPQSTVVASSGTENQHTNHNESEDLSLIRNQLVQIERQQSSLLDLLQNFIGSSQNGMRSLETRVHGLELALDEISYDLAVSSGGMTNRDSNRTTCCLLPGADFLSSKFWRKTYGRYTNSRISSSRGTPLSASVRHRADRNGQSETSNLGNQRLWLQGGAAFIVNPLAEIHGGSRVSSEKKPVNEEGKVKDYQKDSVLSIDEVSHRNLQHKRSPSKRCHGVMQLVMDHPVHFNLLQDISRFNCKSQFSPRKSTLYTSPRPPEAHAIRMTKMTLSPSLSIPSPSPISTKIIKSKNTFPFPNFPSHRRLISFSSDRKAYSLSGKARAKPKELVLGNPSVVVEKGKYSYDVETLINKLSSLPPRGSIARCLDVFKNKLSLNDFALVFKEFAQRGDWQRSLRLFKHMQRQIWCKPNEHIYTIMISLLGREGLLEKCSDIFEEMGAHGVSRSVFSYTALINSYGRNGKYEVSLELLERMKKERVSPSILTYNTVINSCARGGLDWEGLLGLFAEMRHEGIQPDIVTYNTLLCACSNRRLGDEAEMLFRKMNEGGVVPDITTYTYLVDTFGKLNRLDKVSELLKEMASTGNVPEISSYNVLLEAYARTGNIKDAAGVFRLMQEAGCVPNAETYSILLGLYGKHGRYDEVRELFLEMKVSNTEPDAATYNTLIDVFGEGGYYKEVVTLFHDMVEENVEPNMETYEGLIFACGKGGLHDDAKKILLHMSEKGMIPSSKAYTGVIEAYGQAAMYEEALVMLNTMNEMGSKPTIETYNTMIYMFARGGLYKETEAILSKMGDFGVSRDRDSFNGVIEGFRQGGQFEEAIKAYVELEKARLVPDERTLEAVLSVYCIAGLVDESVEQFQEIKALGILPNVMCYCMMLAVYAKSDRWNEAYELLDEMLMNRASNIHQVIGQMIKGDFDDDSNWQMVEYVFDKLNSEGCGLGMRFYNTLLEALWWLGQKERAVRVLGEATKRGHFPELFRKSKLVWSLDIHRMWEGGAYTAISFWLNNMYEMFMNGEDIPQLASVVIVRGLLEKSSVAQDFPIGKAVHSFLQDIVPSSFSYPGWNKGRITCQRSQLKRLLSGTESVSDGTKKDKFIMLTNSPLSLSGTRTSSDIEGSEHNKSNSGTRMGTRTELMTSTV</sequence>
<feature type="repeat" description="PPR" evidence="3">
    <location>
        <begin position="1238"/>
        <end position="1272"/>
    </location>
</feature>
<dbReference type="InterPro" id="IPR016024">
    <property type="entry name" value="ARM-type_fold"/>
</dbReference>
<evidence type="ECO:0000313" key="6">
    <source>
        <dbReference type="EMBL" id="KAF9667800.1"/>
    </source>
</evidence>
<feature type="repeat" description="PPR" evidence="3">
    <location>
        <begin position="1273"/>
        <end position="1307"/>
    </location>
</feature>
<dbReference type="SUPFAM" id="SSF48371">
    <property type="entry name" value="ARM repeat"/>
    <property type="match status" value="1"/>
</dbReference>
<evidence type="ECO:0000259" key="5">
    <source>
        <dbReference type="PROSITE" id="PS50828"/>
    </source>
</evidence>
<dbReference type="InterPro" id="IPR002625">
    <property type="entry name" value="Smr_dom"/>
</dbReference>
<feature type="compositionally biased region" description="Polar residues" evidence="4">
    <location>
        <begin position="309"/>
        <end position="321"/>
    </location>
</feature>
<keyword evidence="2" id="KW-0677">Repeat</keyword>
<comment type="similarity">
    <text evidence="1">Belongs to the PPR family. P subfamily.</text>
</comment>
<feature type="region of interest" description="Disordered" evidence="4">
    <location>
        <begin position="1542"/>
        <end position="1576"/>
    </location>
</feature>
<feature type="repeat" description="PPR" evidence="3">
    <location>
        <begin position="1168"/>
        <end position="1202"/>
    </location>
</feature>
<reference evidence="6 7" key="1">
    <citation type="submission" date="2020-10" db="EMBL/GenBank/DDBJ databases">
        <title>Plant Genome Project.</title>
        <authorList>
            <person name="Zhang R.-G."/>
        </authorList>
    </citation>
    <scope>NUCLEOTIDE SEQUENCE [LARGE SCALE GENOMIC DNA]</scope>
    <source>
        <strain evidence="6">FAFU-HL-1</strain>
        <tissue evidence="6">Leaf</tissue>
    </source>
</reference>
<dbReference type="Pfam" id="PF24714">
    <property type="entry name" value="TOR1L1_N"/>
    <property type="match status" value="1"/>
</dbReference>
<gene>
    <name evidence="6" type="ORF">SADUNF_Sadunf15G0061100</name>
</gene>
<feature type="repeat" description="PPR" evidence="3">
    <location>
        <begin position="1308"/>
        <end position="1342"/>
    </location>
</feature>
<dbReference type="InterPro" id="IPR011990">
    <property type="entry name" value="TPR-like_helical_dom_sf"/>
</dbReference>
<dbReference type="NCBIfam" id="TIGR00756">
    <property type="entry name" value="PPR"/>
    <property type="match status" value="13"/>
</dbReference>
<dbReference type="PANTHER" id="PTHR47447">
    <property type="entry name" value="OS03G0856100 PROTEIN"/>
    <property type="match status" value="1"/>
</dbReference>
<feature type="domain" description="Smr" evidence="5">
    <location>
        <begin position="1425"/>
        <end position="1514"/>
    </location>
</feature>
<feature type="repeat" description="PPR" evidence="3">
    <location>
        <begin position="852"/>
        <end position="886"/>
    </location>
</feature>
<feature type="repeat" description="PPR" evidence="3">
    <location>
        <begin position="1203"/>
        <end position="1237"/>
    </location>
</feature>
<name>A0A835JCA2_9ROSI</name>
<dbReference type="SMART" id="SM00463">
    <property type="entry name" value="SMR"/>
    <property type="match status" value="1"/>
</dbReference>
<dbReference type="EMBL" id="JADGMS010000015">
    <property type="protein sequence ID" value="KAF9667800.1"/>
    <property type="molecule type" value="Genomic_DNA"/>
</dbReference>
<dbReference type="Pfam" id="PF13812">
    <property type="entry name" value="PPR_3"/>
    <property type="match status" value="2"/>
</dbReference>
<feature type="repeat" description="PPR" evidence="3">
    <location>
        <begin position="1133"/>
        <end position="1167"/>
    </location>
</feature>
<feature type="repeat" description="PPR" evidence="3">
    <location>
        <begin position="887"/>
        <end position="921"/>
    </location>
</feature>
<evidence type="ECO:0000256" key="2">
    <source>
        <dbReference type="ARBA" id="ARBA00022737"/>
    </source>
</evidence>
<feature type="repeat" description="PPR" evidence="3">
    <location>
        <begin position="1098"/>
        <end position="1132"/>
    </location>
</feature>
<keyword evidence="7" id="KW-1185">Reference proteome</keyword>
<dbReference type="Pfam" id="PF01535">
    <property type="entry name" value="PPR"/>
    <property type="match status" value="3"/>
</dbReference>
<dbReference type="PROSITE" id="PS51375">
    <property type="entry name" value="PPR"/>
    <property type="match status" value="14"/>
</dbReference>
<feature type="region of interest" description="Disordered" evidence="4">
    <location>
        <begin position="385"/>
        <end position="404"/>
    </location>
</feature>
<dbReference type="InterPro" id="IPR011989">
    <property type="entry name" value="ARM-like"/>
</dbReference>
<dbReference type="Pfam" id="PF13041">
    <property type="entry name" value="PPR_2"/>
    <property type="match status" value="3"/>
</dbReference>
<organism evidence="6 7">
    <name type="scientific">Salix dunnii</name>
    <dbReference type="NCBI Taxonomy" id="1413687"/>
    <lineage>
        <taxon>Eukaryota</taxon>
        <taxon>Viridiplantae</taxon>
        <taxon>Streptophyta</taxon>
        <taxon>Embryophyta</taxon>
        <taxon>Tracheophyta</taxon>
        <taxon>Spermatophyta</taxon>
        <taxon>Magnoliopsida</taxon>
        <taxon>eudicotyledons</taxon>
        <taxon>Gunneridae</taxon>
        <taxon>Pentapetalae</taxon>
        <taxon>rosids</taxon>
        <taxon>fabids</taxon>
        <taxon>Malpighiales</taxon>
        <taxon>Salicaceae</taxon>
        <taxon>Saliceae</taxon>
        <taxon>Salix</taxon>
    </lineage>
</organism>
<dbReference type="PANTHER" id="PTHR47447:SF24">
    <property type="entry name" value="PENTATRICOPEPTIDE REPEAT-CONTAINING PROTEIN"/>
    <property type="match status" value="1"/>
</dbReference>
<feature type="repeat" description="PPR" evidence="3">
    <location>
        <begin position="958"/>
        <end position="992"/>
    </location>
</feature>
<feature type="region of interest" description="Disordered" evidence="4">
    <location>
        <begin position="278"/>
        <end position="321"/>
    </location>
</feature>
<feature type="compositionally biased region" description="Polar residues" evidence="4">
    <location>
        <begin position="1559"/>
        <end position="1576"/>
    </location>
</feature>
<evidence type="ECO:0000256" key="4">
    <source>
        <dbReference type="SAM" id="MobiDB-lite"/>
    </source>
</evidence>
<evidence type="ECO:0000313" key="7">
    <source>
        <dbReference type="Proteomes" id="UP000657918"/>
    </source>
</evidence>
<feature type="compositionally biased region" description="Basic and acidic residues" evidence="4">
    <location>
        <begin position="390"/>
        <end position="404"/>
    </location>
</feature>
<feature type="repeat" description="PPR" evidence="3">
    <location>
        <begin position="1028"/>
        <end position="1062"/>
    </location>
</feature>
<feature type="repeat" description="PPR" evidence="3">
    <location>
        <begin position="993"/>
        <end position="1027"/>
    </location>
</feature>
<dbReference type="Gene3D" id="1.25.10.10">
    <property type="entry name" value="Leucine-rich Repeat Variant"/>
    <property type="match status" value="1"/>
</dbReference>
<dbReference type="OrthoDB" id="185373at2759"/>
<evidence type="ECO:0000256" key="3">
    <source>
        <dbReference type="PROSITE-ProRule" id="PRU00708"/>
    </source>
</evidence>
<feature type="repeat" description="PPR" evidence="3">
    <location>
        <begin position="922"/>
        <end position="957"/>
    </location>
</feature>
<dbReference type="PROSITE" id="PS50828">
    <property type="entry name" value="SMR"/>
    <property type="match status" value="1"/>
</dbReference>